<comment type="caution">
    <text evidence="2">The sequence shown here is derived from an EMBL/GenBank/DDBJ whole genome shotgun (WGS) entry which is preliminary data.</text>
</comment>
<keyword evidence="3" id="KW-1185">Reference proteome</keyword>
<dbReference type="InterPro" id="IPR036291">
    <property type="entry name" value="NAD(P)-bd_dom_sf"/>
</dbReference>
<dbReference type="InterPro" id="IPR005097">
    <property type="entry name" value="Sacchrp_dh_NADP-bd"/>
</dbReference>
<accession>A0ABU2TYD2</accession>
<protein>
    <submittedName>
        <fullName evidence="2">Saccharopine dehydrogenase NADP-binding domain-containing protein</fullName>
    </submittedName>
</protein>
<feature type="domain" description="Saccharopine dehydrogenase NADP binding" evidence="1">
    <location>
        <begin position="5"/>
        <end position="130"/>
    </location>
</feature>
<dbReference type="RefSeq" id="WP_311697436.1">
    <property type="nucleotide sequence ID" value="NZ_JAVREY010000030.1"/>
</dbReference>
<dbReference type="EMBL" id="JAVREY010000030">
    <property type="protein sequence ID" value="MDT0465974.1"/>
    <property type="molecule type" value="Genomic_DNA"/>
</dbReference>
<evidence type="ECO:0000313" key="2">
    <source>
        <dbReference type="EMBL" id="MDT0465974.1"/>
    </source>
</evidence>
<dbReference type="Pfam" id="PF03435">
    <property type="entry name" value="Sacchrp_dh_NADP"/>
    <property type="match status" value="1"/>
</dbReference>
<reference evidence="3" key="1">
    <citation type="submission" date="2023-07" db="EMBL/GenBank/DDBJ databases">
        <title>30 novel species of actinomycetes from the DSMZ collection.</title>
        <authorList>
            <person name="Nouioui I."/>
        </authorList>
    </citation>
    <scope>NUCLEOTIDE SEQUENCE [LARGE SCALE GENOMIC DNA]</scope>
    <source>
        <strain evidence="3">DSM 41699</strain>
    </source>
</reference>
<dbReference type="SUPFAM" id="SSF51735">
    <property type="entry name" value="NAD(P)-binding Rossmann-fold domains"/>
    <property type="match status" value="1"/>
</dbReference>
<proteinExistence type="predicted"/>
<dbReference type="Proteomes" id="UP001183809">
    <property type="component" value="Unassembled WGS sequence"/>
</dbReference>
<sequence length="332" mass="32438">MTVDVVVLGATGAAGGLIAARLAERGASVALAGRDPGRLATVAARLGPVAGAEPAIVPLDLTAPADLTSAVASAGLVLNTVGPFARFAPPVVDACLRTGTPYVDLANELPAVMALLDRHEEAVEAGTTLVTGAGFGLAATEALVLRLREQAAGPLGSLRVAAAPAVARDTAGTRATVAATLPEGATTYAAGRLVRAPLGSGAASLTLGGVQRSMIPLPVGDLEAARRVGGADDVTAYGPAPADRASRAAADVSYAYAEATAPDGRVLTAELSAGEGVAVTADLAAETALRVLAGAAPGAWTPCALLGAGLVEAVGCTVTVTGAPGRHAEVSR</sequence>
<organism evidence="2 3">
    <name type="scientific">Streptomyces gibsoniae</name>
    <dbReference type="NCBI Taxonomy" id="3075529"/>
    <lineage>
        <taxon>Bacteria</taxon>
        <taxon>Bacillati</taxon>
        <taxon>Actinomycetota</taxon>
        <taxon>Actinomycetes</taxon>
        <taxon>Kitasatosporales</taxon>
        <taxon>Streptomycetaceae</taxon>
        <taxon>Streptomyces</taxon>
    </lineage>
</organism>
<gene>
    <name evidence="2" type="ORF">RM764_23695</name>
</gene>
<dbReference type="Gene3D" id="3.40.50.720">
    <property type="entry name" value="NAD(P)-binding Rossmann-like Domain"/>
    <property type="match status" value="1"/>
</dbReference>
<name>A0ABU2TYD2_9ACTN</name>
<evidence type="ECO:0000259" key="1">
    <source>
        <dbReference type="Pfam" id="PF03435"/>
    </source>
</evidence>
<dbReference type="PANTHER" id="PTHR43781">
    <property type="entry name" value="SACCHAROPINE DEHYDROGENASE"/>
    <property type="match status" value="1"/>
</dbReference>
<dbReference type="PANTHER" id="PTHR43781:SF1">
    <property type="entry name" value="SACCHAROPINE DEHYDROGENASE"/>
    <property type="match status" value="1"/>
</dbReference>
<evidence type="ECO:0000313" key="3">
    <source>
        <dbReference type="Proteomes" id="UP001183809"/>
    </source>
</evidence>